<evidence type="ECO:0000313" key="1">
    <source>
        <dbReference type="EMBL" id="GAA1266057.1"/>
    </source>
</evidence>
<reference evidence="1 2" key="1">
    <citation type="journal article" date="2019" name="Int. J. Syst. Evol. Microbiol.">
        <title>The Global Catalogue of Microorganisms (GCM) 10K type strain sequencing project: providing services to taxonomists for standard genome sequencing and annotation.</title>
        <authorList>
            <consortium name="The Broad Institute Genomics Platform"/>
            <consortium name="The Broad Institute Genome Sequencing Center for Infectious Disease"/>
            <person name="Wu L."/>
            <person name="Ma J."/>
        </authorList>
    </citation>
    <scope>NUCLEOTIDE SEQUENCE [LARGE SCALE GENOMIC DNA]</scope>
    <source>
        <strain evidence="1 2">JCM 11448</strain>
    </source>
</reference>
<dbReference type="EMBL" id="BAAAIH010000011">
    <property type="protein sequence ID" value="GAA1266057.1"/>
    <property type="molecule type" value="Genomic_DNA"/>
</dbReference>
<evidence type="ECO:0000313" key="2">
    <source>
        <dbReference type="Proteomes" id="UP001500282"/>
    </source>
</evidence>
<comment type="caution">
    <text evidence="1">The sequence shown here is derived from an EMBL/GenBank/DDBJ whole genome shotgun (WGS) entry which is preliminary data.</text>
</comment>
<proteinExistence type="predicted"/>
<organism evidence="1 2">
    <name type="scientific">Streptomyces javensis</name>
    <dbReference type="NCBI Taxonomy" id="114698"/>
    <lineage>
        <taxon>Bacteria</taxon>
        <taxon>Bacillati</taxon>
        <taxon>Actinomycetota</taxon>
        <taxon>Actinomycetes</taxon>
        <taxon>Kitasatosporales</taxon>
        <taxon>Streptomycetaceae</taxon>
        <taxon>Streptomyces</taxon>
        <taxon>Streptomyces violaceusniger group</taxon>
    </lineage>
</organism>
<protein>
    <submittedName>
        <fullName evidence="1">Uncharacterized protein</fullName>
    </submittedName>
</protein>
<sequence length="88" mass="10020">MAFSDYDLRLKATKRAGSRAYDVRIEVRGRQGTPYLDGRKWGSFTDDKAAEPFRQVVTRDKATDRSGHRLRRGKLNQSLDLRVAHGVA</sequence>
<keyword evidence="2" id="KW-1185">Reference proteome</keyword>
<gene>
    <name evidence="1" type="ORF">GCM10009579_25640</name>
</gene>
<name>A0ABN1WWH2_9ACTN</name>
<accession>A0ABN1WWH2</accession>
<dbReference type="Proteomes" id="UP001500282">
    <property type="component" value="Unassembled WGS sequence"/>
</dbReference>